<dbReference type="SMART" id="SM00906">
    <property type="entry name" value="Fungal_trans"/>
    <property type="match status" value="1"/>
</dbReference>
<name>A0A8H3U187_VENIN</name>
<dbReference type="InterPro" id="IPR036291">
    <property type="entry name" value="NAD(P)-bd_dom_sf"/>
</dbReference>
<dbReference type="Pfam" id="PF08240">
    <property type="entry name" value="ADH_N"/>
    <property type="match status" value="1"/>
</dbReference>
<evidence type="ECO:0000256" key="5">
    <source>
        <dbReference type="ARBA" id="ARBA00022833"/>
    </source>
</evidence>
<dbReference type="PROSITE" id="PS00059">
    <property type="entry name" value="ADH_ZINC"/>
    <property type="match status" value="1"/>
</dbReference>
<comment type="pathway">
    <text evidence="2">Carbohydrate degradation.</text>
</comment>
<dbReference type="GO" id="GO:0003677">
    <property type="term" value="F:DNA binding"/>
    <property type="evidence" value="ECO:0007669"/>
    <property type="project" value="InterPro"/>
</dbReference>
<dbReference type="InterPro" id="IPR045306">
    <property type="entry name" value="SDH-like"/>
</dbReference>
<dbReference type="PANTHER" id="PTHR43161">
    <property type="entry name" value="SORBITOL DEHYDROGENASE"/>
    <property type="match status" value="1"/>
</dbReference>
<feature type="chain" id="PRO_5034670192" description="Xylanolytic transcriptional activator regulatory domain-containing protein" evidence="11">
    <location>
        <begin position="22"/>
        <end position="857"/>
    </location>
</feature>
<evidence type="ECO:0000256" key="7">
    <source>
        <dbReference type="ARBA" id="ARBA00023027"/>
    </source>
</evidence>
<evidence type="ECO:0000259" key="12">
    <source>
        <dbReference type="SMART" id="SM00906"/>
    </source>
</evidence>
<keyword evidence="11" id="KW-0732">Signal</keyword>
<dbReference type="Gene3D" id="3.90.180.10">
    <property type="entry name" value="Medium-chain alcohol dehydrogenases, catalytic domain"/>
    <property type="match status" value="1"/>
</dbReference>
<feature type="domain" description="Xylanolytic transcriptional activator regulatory" evidence="12">
    <location>
        <begin position="48"/>
        <end position="123"/>
    </location>
</feature>
<dbReference type="InterPro" id="IPR013149">
    <property type="entry name" value="ADH-like_C"/>
</dbReference>
<dbReference type="InterPro" id="IPR002328">
    <property type="entry name" value="ADH_Zn_CS"/>
</dbReference>
<evidence type="ECO:0000256" key="8">
    <source>
        <dbReference type="ARBA" id="ARBA00023242"/>
    </source>
</evidence>
<organism evidence="13 14">
    <name type="scientific">Venturia inaequalis</name>
    <name type="common">Apple scab fungus</name>
    <dbReference type="NCBI Taxonomy" id="5025"/>
    <lineage>
        <taxon>Eukaryota</taxon>
        <taxon>Fungi</taxon>
        <taxon>Dikarya</taxon>
        <taxon>Ascomycota</taxon>
        <taxon>Pezizomycotina</taxon>
        <taxon>Dothideomycetes</taxon>
        <taxon>Pleosporomycetidae</taxon>
        <taxon>Venturiales</taxon>
        <taxon>Venturiaceae</taxon>
        <taxon>Venturia</taxon>
    </lineage>
</organism>
<dbReference type="Gene3D" id="3.40.50.720">
    <property type="entry name" value="NAD(P)-binding Rossmann-like Domain"/>
    <property type="match status" value="1"/>
</dbReference>
<evidence type="ECO:0000256" key="10">
    <source>
        <dbReference type="SAM" id="MobiDB-lite"/>
    </source>
</evidence>
<dbReference type="GO" id="GO:0006351">
    <property type="term" value="P:DNA-templated transcription"/>
    <property type="evidence" value="ECO:0007669"/>
    <property type="project" value="InterPro"/>
</dbReference>
<dbReference type="AlphaFoldDB" id="A0A8H3U187"/>
<evidence type="ECO:0000256" key="9">
    <source>
        <dbReference type="RuleBase" id="RU361277"/>
    </source>
</evidence>
<feature type="region of interest" description="Disordered" evidence="10">
    <location>
        <begin position="374"/>
        <end position="397"/>
    </location>
</feature>
<evidence type="ECO:0000256" key="2">
    <source>
        <dbReference type="ARBA" id="ARBA00004921"/>
    </source>
</evidence>
<evidence type="ECO:0000256" key="3">
    <source>
        <dbReference type="ARBA" id="ARBA00008072"/>
    </source>
</evidence>
<keyword evidence="4 9" id="KW-0479">Metal-binding</keyword>
<dbReference type="InterPro" id="IPR011032">
    <property type="entry name" value="GroES-like_sf"/>
</dbReference>
<keyword evidence="5 9" id="KW-0862">Zinc</keyword>
<feature type="compositionally biased region" description="Polar residues" evidence="10">
    <location>
        <begin position="383"/>
        <end position="397"/>
    </location>
</feature>
<evidence type="ECO:0000256" key="4">
    <source>
        <dbReference type="ARBA" id="ARBA00022723"/>
    </source>
</evidence>
<proteinExistence type="inferred from homology"/>
<dbReference type="InterPro" id="IPR013154">
    <property type="entry name" value="ADH-like_N"/>
</dbReference>
<evidence type="ECO:0000313" key="14">
    <source>
        <dbReference type="Proteomes" id="UP000433883"/>
    </source>
</evidence>
<keyword evidence="6" id="KW-0560">Oxidoreductase</keyword>
<protein>
    <recommendedName>
        <fullName evidence="12">Xylanolytic transcriptional activator regulatory domain-containing protein</fullName>
    </recommendedName>
</protein>
<evidence type="ECO:0000256" key="11">
    <source>
        <dbReference type="SAM" id="SignalP"/>
    </source>
</evidence>
<dbReference type="GO" id="GO:0006062">
    <property type="term" value="P:sorbitol catabolic process"/>
    <property type="evidence" value="ECO:0007669"/>
    <property type="project" value="TreeGrafter"/>
</dbReference>
<dbReference type="GO" id="GO:0008270">
    <property type="term" value="F:zinc ion binding"/>
    <property type="evidence" value="ECO:0007669"/>
    <property type="project" value="InterPro"/>
</dbReference>
<feature type="signal peptide" evidence="11">
    <location>
        <begin position="1"/>
        <end position="21"/>
    </location>
</feature>
<dbReference type="CDD" id="cd05285">
    <property type="entry name" value="sorbitol_DH"/>
    <property type="match status" value="1"/>
</dbReference>
<sequence length="857" mass="93696">METLISTLMFSGSMSVGAVEALLILAEWAPQRAQATSTIGRGEEDYGAWMQVGCAIRLGYLQRLEQTGLLQETENRDEQLGRKRIAWAACYMSDRQISIRLGKAFWSRGPGPAQILRATDFPSLQTNGGGSDDLSQLFQAHLELTQLFSNAHDILYSSSSHREHLYVGGEYVRYIDDFTAMLRRWKLVNGSFSCTYSPHSKHVPELINIAVTPHVKATLNLSYEFLRLYINAFAFQATLNRAVDRARQSSSSSAVRGALFPNVAGSPDARFIYESIDAASSLLECLNSYIDPVSGLRYMPLKYYLYVIYAAVFLYKARISGALSVEACAGVLRSIKVTIDRLQRSATGPNSLGRRYARLLYLLWRKSPEQIERQQESNRISHTEATSNVEQASSEQNFARASELSGPELDPFAGFSWRDLEAVGHFISNDTSITDGLIFHSPGFESEQMGIPGEAEGTVDCLAQYTSVGALWPQGFESCQYIVTRSFYAYTETGQESRVLDPPGPQEVQISLRKIAICGSDVHYYQHYRNGDILVKQPLSLGHESAGVIVATGSDVRFLAVGDRVALEVGIPCANCRRCNEGRYNICSAMQFRSSAKSFPHAQGTLQECINHPAALCHKLRDDVSLEMGALVEPLSVGIHAVRRAGSVQGATILILGAGAVGLLVSAVCRMSGAKTVVISDVDAGRTEFAVAKRFADRSFVMPMRRSVNADVSIQIAKDNASLLCSVASLVGPTQGYDAVFECSGVPACLQTAIFATRPGGRVMIIGMGTPTQTLPISAAALREVDLCGVFRYADTYPSGIELLSRKGPETPDFPSLLTHRFVGLDAVEDAFRMATRKVDGEGNTVLKVVVELNNEM</sequence>
<dbReference type="SUPFAM" id="SSF51735">
    <property type="entry name" value="NAD(P)-binding Rossmann-fold domains"/>
    <property type="match status" value="1"/>
</dbReference>
<dbReference type="Pfam" id="PF00107">
    <property type="entry name" value="ADH_zinc_N"/>
    <property type="match status" value="1"/>
</dbReference>
<comment type="similarity">
    <text evidence="3 9">Belongs to the zinc-containing alcohol dehydrogenase family.</text>
</comment>
<keyword evidence="7" id="KW-0520">NAD</keyword>
<evidence type="ECO:0000256" key="6">
    <source>
        <dbReference type="ARBA" id="ARBA00023002"/>
    </source>
</evidence>
<dbReference type="GO" id="GO:0003939">
    <property type="term" value="F:L-iditol 2-dehydrogenase (NAD+) activity"/>
    <property type="evidence" value="ECO:0007669"/>
    <property type="project" value="TreeGrafter"/>
</dbReference>
<gene>
    <name evidence="13" type="ORF">BLS_002687</name>
</gene>
<dbReference type="CDD" id="cd12148">
    <property type="entry name" value="fungal_TF_MHR"/>
    <property type="match status" value="1"/>
</dbReference>
<evidence type="ECO:0000313" key="13">
    <source>
        <dbReference type="EMBL" id="KAE9961296.1"/>
    </source>
</evidence>
<reference evidence="13 14" key="1">
    <citation type="submission" date="2019-11" db="EMBL/GenBank/DDBJ databases">
        <title>Venturia inaequalis Genome Resource.</title>
        <authorList>
            <person name="Lichtner F.J."/>
        </authorList>
    </citation>
    <scope>NUCLEOTIDE SEQUENCE [LARGE SCALE GENOMIC DNA]</scope>
    <source>
        <strain evidence="13">Bline_iso_100314</strain>
    </source>
</reference>
<evidence type="ECO:0000256" key="1">
    <source>
        <dbReference type="ARBA" id="ARBA00001947"/>
    </source>
</evidence>
<dbReference type="Proteomes" id="UP000433883">
    <property type="component" value="Unassembled WGS sequence"/>
</dbReference>
<keyword evidence="8" id="KW-0539">Nucleus</keyword>
<dbReference type="EMBL" id="WNWQ01001812">
    <property type="protein sequence ID" value="KAE9961296.1"/>
    <property type="molecule type" value="Genomic_DNA"/>
</dbReference>
<dbReference type="PANTHER" id="PTHR43161:SF25">
    <property type="entry name" value="ALCOHOL DEHYDROGENASE, PUTATIVE (AFU_ORTHOLOGUE AFUA_1G14390)-RELATED"/>
    <property type="match status" value="1"/>
</dbReference>
<dbReference type="SUPFAM" id="SSF50129">
    <property type="entry name" value="GroES-like"/>
    <property type="match status" value="1"/>
</dbReference>
<comment type="caution">
    <text evidence="13">The sequence shown here is derived from an EMBL/GenBank/DDBJ whole genome shotgun (WGS) entry which is preliminary data.</text>
</comment>
<accession>A0A8H3U187</accession>
<comment type="cofactor">
    <cofactor evidence="1 9">
        <name>Zn(2+)</name>
        <dbReference type="ChEBI" id="CHEBI:29105"/>
    </cofactor>
</comment>
<dbReference type="InterPro" id="IPR007219">
    <property type="entry name" value="XnlR_reg_dom"/>
</dbReference>